<keyword evidence="7" id="KW-0406">Ion transport</keyword>
<dbReference type="Pfam" id="PF08402">
    <property type="entry name" value="TOBE_2"/>
    <property type="match status" value="1"/>
</dbReference>
<dbReference type="InterPro" id="IPR003593">
    <property type="entry name" value="AAA+_ATPase"/>
</dbReference>
<proteinExistence type="predicted"/>
<dbReference type="PANTHER" id="PTHR42781">
    <property type="entry name" value="SPERMIDINE/PUTRESCINE IMPORT ATP-BINDING PROTEIN POTA"/>
    <property type="match status" value="1"/>
</dbReference>
<keyword evidence="2" id="KW-1003">Cell membrane</keyword>
<dbReference type="InterPro" id="IPR008995">
    <property type="entry name" value="Mo/tungstate-bd_C_term_dom"/>
</dbReference>
<keyword evidence="4" id="KW-0547">Nucleotide-binding</keyword>
<dbReference type="PROSITE" id="PS50893">
    <property type="entry name" value="ABC_TRANSPORTER_2"/>
    <property type="match status" value="1"/>
</dbReference>
<dbReference type="PANTHER" id="PTHR42781:SF4">
    <property type="entry name" value="SPERMIDINE_PUTRESCINE IMPORT ATP-BINDING PROTEIN POTA"/>
    <property type="match status" value="1"/>
</dbReference>
<organism evidence="10 11">
    <name type="scientific">Nitrosomonas halophila</name>
    <dbReference type="NCBI Taxonomy" id="44576"/>
    <lineage>
        <taxon>Bacteria</taxon>
        <taxon>Pseudomonadati</taxon>
        <taxon>Pseudomonadota</taxon>
        <taxon>Betaproteobacteria</taxon>
        <taxon>Nitrosomonadales</taxon>
        <taxon>Nitrosomonadaceae</taxon>
        <taxon>Nitrosomonas</taxon>
    </lineage>
</organism>
<dbReference type="InterPro" id="IPR027417">
    <property type="entry name" value="P-loop_NTPase"/>
</dbReference>
<dbReference type="SMART" id="SM00382">
    <property type="entry name" value="AAA"/>
    <property type="match status" value="1"/>
</dbReference>
<keyword evidence="1" id="KW-0813">Transport</keyword>
<evidence type="ECO:0000313" key="11">
    <source>
        <dbReference type="Proteomes" id="UP000198640"/>
    </source>
</evidence>
<dbReference type="GO" id="GO:0016887">
    <property type="term" value="F:ATP hydrolysis activity"/>
    <property type="evidence" value="ECO:0007669"/>
    <property type="project" value="InterPro"/>
</dbReference>
<dbReference type="Gene3D" id="2.40.50.100">
    <property type="match status" value="1"/>
</dbReference>
<evidence type="ECO:0000313" key="10">
    <source>
        <dbReference type="EMBL" id="SDY63362.1"/>
    </source>
</evidence>
<gene>
    <name evidence="10" type="ORF">SAMN05421881_10493</name>
</gene>
<dbReference type="CDD" id="cd03259">
    <property type="entry name" value="ABC_Carb_Solutes_like"/>
    <property type="match status" value="1"/>
</dbReference>
<evidence type="ECO:0000259" key="9">
    <source>
        <dbReference type="PROSITE" id="PS50893"/>
    </source>
</evidence>
<dbReference type="EMBL" id="FNOY01000049">
    <property type="protein sequence ID" value="SDY63362.1"/>
    <property type="molecule type" value="Genomic_DNA"/>
</dbReference>
<keyword evidence="5 10" id="KW-0067">ATP-binding</keyword>
<feature type="domain" description="ABC transporter" evidence="9">
    <location>
        <begin position="7"/>
        <end position="239"/>
    </location>
</feature>
<keyword evidence="8" id="KW-0472">Membrane</keyword>
<dbReference type="GO" id="GO:0043190">
    <property type="term" value="C:ATP-binding cassette (ABC) transporter complex"/>
    <property type="evidence" value="ECO:0007669"/>
    <property type="project" value="InterPro"/>
</dbReference>
<dbReference type="Proteomes" id="UP000198640">
    <property type="component" value="Unassembled WGS sequence"/>
</dbReference>
<dbReference type="SUPFAM" id="SSF52540">
    <property type="entry name" value="P-loop containing nucleoside triphosphate hydrolases"/>
    <property type="match status" value="1"/>
</dbReference>
<name>A0A1H3LG01_9PROT</name>
<dbReference type="InterPro" id="IPR003439">
    <property type="entry name" value="ABC_transporter-like_ATP-bd"/>
</dbReference>
<evidence type="ECO:0000256" key="2">
    <source>
        <dbReference type="ARBA" id="ARBA00022475"/>
    </source>
</evidence>
<dbReference type="GO" id="GO:0015697">
    <property type="term" value="P:quaternary ammonium group transport"/>
    <property type="evidence" value="ECO:0007669"/>
    <property type="project" value="UniProtKB-ARBA"/>
</dbReference>
<evidence type="ECO:0000256" key="5">
    <source>
        <dbReference type="ARBA" id="ARBA00022840"/>
    </source>
</evidence>
<dbReference type="AlphaFoldDB" id="A0A1H3LG01"/>
<evidence type="ECO:0000256" key="1">
    <source>
        <dbReference type="ARBA" id="ARBA00022448"/>
    </source>
</evidence>
<evidence type="ECO:0000256" key="4">
    <source>
        <dbReference type="ARBA" id="ARBA00022741"/>
    </source>
</evidence>
<keyword evidence="6" id="KW-0408">Iron</keyword>
<evidence type="ECO:0000256" key="8">
    <source>
        <dbReference type="ARBA" id="ARBA00023136"/>
    </source>
</evidence>
<dbReference type="PROSITE" id="PS00211">
    <property type="entry name" value="ABC_TRANSPORTER_1"/>
    <property type="match status" value="1"/>
</dbReference>
<dbReference type="InterPro" id="IPR017871">
    <property type="entry name" value="ABC_transporter-like_CS"/>
</dbReference>
<keyword evidence="11" id="KW-1185">Reference proteome</keyword>
<dbReference type="InterPro" id="IPR015853">
    <property type="entry name" value="ABC_transpr_FbpC"/>
</dbReference>
<reference evidence="10 11" key="1">
    <citation type="submission" date="2016-10" db="EMBL/GenBank/DDBJ databases">
        <authorList>
            <person name="de Groot N.N."/>
        </authorList>
    </citation>
    <scope>NUCLEOTIDE SEQUENCE [LARGE SCALE GENOMIC DNA]</scope>
    <source>
        <strain evidence="10 11">Nm1</strain>
    </source>
</reference>
<dbReference type="FunFam" id="3.40.50.300:FF:000425">
    <property type="entry name" value="Probable ABC transporter, ATP-binding subunit"/>
    <property type="match status" value="1"/>
</dbReference>
<keyword evidence="3" id="KW-0410">Iron transport</keyword>
<dbReference type="GO" id="GO:0005524">
    <property type="term" value="F:ATP binding"/>
    <property type="evidence" value="ECO:0007669"/>
    <property type="project" value="UniProtKB-KW"/>
</dbReference>
<dbReference type="SUPFAM" id="SSF50331">
    <property type="entry name" value="MOP-like"/>
    <property type="match status" value="1"/>
</dbReference>
<dbReference type="InterPro" id="IPR013611">
    <property type="entry name" value="Transp-assoc_OB_typ2"/>
</dbReference>
<dbReference type="GO" id="GO:0015408">
    <property type="term" value="F:ABC-type ferric iron transporter activity"/>
    <property type="evidence" value="ECO:0007669"/>
    <property type="project" value="InterPro"/>
</dbReference>
<protein>
    <submittedName>
        <fullName evidence="10">Iron(III) transport system ATP-binding protein</fullName>
    </submittedName>
</protein>
<dbReference type="Pfam" id="PF00005">
    <property type="entry name" value="ABC_tran"/>
    <property type="match status" value="1"/>
</dbReference>
<dbReference type="InterPro" id="IPR050093">
    <property type="entry name" value="ABC_SmlMolc_Importer"/>
</dbReference>
<dbReference type="STRING" id="44576.SAMN05421881_10493"/>
<sequence length="374" mass="40853">MAMNTLLELDRISCTYGQQLIVDELSFTLEKGEIGCLLGPSGCGKTTALRCIAGFEPVSFGQIWLNGVSVSRPGFVLSPEQRRVGMVFQEYALFPHLSVAANVGFGLHRSNQAERAQRVAELLEITGLAEVAKRYPHELSGGQQQRVALARALAPRPDLLLLDEPFSNLDVSLRERLSQEVRELLKRLHITAILVTHDQAEAFAVADKIGVMLAGKMMQWSSAYDLYHRPVNRFVASFVGQGVLLPGIISSSGQVRTACGMLADGLYYPGLPEHGHYPPGSEVDVLIRPDDVVYDDQSALNAVVRKKAFRGAEILYTLELADGPVVLALVPSRHDRAIGEKIGIRLEASHVVVFDRPGRAGAVQKNRQELLPGS</sequence>
<dbReference type="Gene3D" id="3.40.50.300">
    <property type="entry name" value="P-loop containing nucleotide triphosphate hydrolases"/>
    <property type="match status" value="1"/>
</dbReference>
<accession>A0A1H3LG01</accession>
<evidence type="ECO:0000256" key="7">
    <source>
        <dbReference type="ARBA" id="ARBA00023065"/>
    </source>
</evidence>
<evidence type="ECO:0000256" key="3">
    <source>
        <dbReference type="ARBA" id="ARBA00022496"/>
    </source>
</evidence>
<evidence type="ECO:0000256" key="6">
    <source>
        <dbReference type="ARBA" id="ARBA00023004"/>
    </source>
</evidence>